<dbReference type="Proteomes" id="UP000178348">
    <property type="component" value="Unassembled WGS sequence"/>
</dbReference>
<accession>A0A1G2CL93</accession>
<evidence type="ECO:0000313" key="1">
    <source>
        <dbReference type="EMBL" id="OGZ02173.1"/>
    </source>
</evidence>
<proteinExistence type="predicted"/>
<name>A0A1G2CL93_9BACT</name>
<evidence type="ECO:0000313" key="2">
    <source>
        <dbReference type="Proteomes" id="UP000178348"/>
    </source>
</evidence>
<dbReference type="EMBL" id="MHLB01000021">
    <property type="protein sequence ID" value="OGZ02173.1"/>
    <property type="molecule type" value="Genomic_DNA"/>
</dbReference>
<protein>
    <submittedName>
        <fullName evidence="1">Uncharacterized protein</fullName>
    </submittedName>
</protein>
<sequence length="61" mass="6936">MFPMERLRGAVVRLAPELPILSPVQATITAMMTGFWDLRLVLTVMILTHATKRRIGIQFAR</sequence>
<comment type="caution">
    <text evidence="1">The sequence shown here is derived from an EMBL/GenBank/DDBJ whole genome shotgun (WGS) entry which is preliminary data.</text>
</comment>
<gene>
    <name evidence="1" type="ORF">A2946_03625</name>
</gene>
<organism evidence="1 2">
    <name type="scientific">Candidatus Liptonbacteria bacterium RIFCSPLOWO2_01_FULL_53_13</name>
    <dbReference type="NCBI Taxonomy" id="1798651"/>
    <lineage>
        <taxon>Bacteria</taxon>
        <taxon>Candidatus Liptoniibacteriota</taxon>
    </lineage>
</organism>
<reference evidence="1 2" key="1">
    <citation type="journal article" date="2016" name="Nat. Commun.">
        <title>Thousands of microbial genomes shed light on interconnected biogeochemical processes in an aquifer system.</title>
        <authorList>
            <person name="Anantharaman K."/>
            <person name="Brown C.T."/>
            <person name="Hug L.A."/>
            <person name="Sharon I."/>
            <person name="Castelle C.J."/>
            <person name="Probst A.J."/>
            <person name="Thomas B.C."/>
            <person name="Singh A."/>
            <person name="Wilkins M.J."/>
            <person name="Karaoz U."/>
            <person name="Brodie E.L."/>
            <person name="Williams K.H."/>
            <person name="Hubbard S.S."/>
            <person name="Banfield J.F."/>
        </authorList>
    </citation>
    <scope>NUCLEOTIDE SEQUENCE [LARGE SCALE GENOMIC DNA]</scope>
</reference>
<dbReference type="AlphaFoldDB" id="A0A1G2CL93"/>